<keyword evidence="3" id="KW-0808">Transferase</keyword>
<dbReference type="EMBL" id="KE343797">
    <property type="protein sequence ID" value="EXB41567.1"/>
    <property type="molecule type" value="Genomic_DNA"/>
</dbReference>
<dbReference type="GO" id="GO:0006629">
    <property type="term" value="P:lipid metabolic process"/>
    <property type="evidence" value="ECO:0007669"/>
    <property type="project" value="UniProtKB-KW"/>
</dbReference>
<evidence type="ECO:0000313" key="12">
    <source>
        <dbReference type="Proteomes" id="UP000030645"/>
    </source>
</evidence>
<keyword evidence="8" id="KW-0012">Acyltransferase</keyword>
<dbReference type="OrthoDB" id="1077582at2759"/>
<evidence type="ECO:0000256" key="8">
    <source>
        <dbReference type="ARBA" id="ARBA00023315"/>
    </source>
</evidence>
<reference evidence="12" key="1">
    <citation type="submission" date="2013-01" db="EMBL/GenBank/DDBJ databases">
        <title>Draft Genome Sequence of a Mulberry Tree, Morus notabilis C.K. Schneid.</title>
        <authorList>
            <person name="He N."/>
            <person name="Zhao S."/>
        </authorList>
    </citation>
    <scope>NUCLEOTIDE SEQUENCE</scope>
</reference>
<dbReference type="STRING" id="981085.W9QUP2"/>
<evidence type="ECO:0000313" key="11">
    <source>
        <dbReference type="EMBL" id="EXB41567.1"/>
    </source>
</evidence>
<dbReference type="PANTHER" id="PTHR31595">
    <property type="entry name" value="LONG-CHAIN-ALCOHOL O-FATTY-ACYLTRANSFERASE 3-RELATED"/>
    <property type="match status" value="1"/>
</dbReference>
<keyword evidence="12" id="KW-1185">Reference proteome</keyword>
<name>W9QUP2_9ROSA</name>
<keyword evidence="5 9" id="KW-1133">Transmembrane helix</keyword>
<dbReference type="PIRSF" id="PIRSF037006">
    <property type="entry name" value="Wax_synthase"/>
    <property type="match status" value="1"/>
</dbReference>
<protein>
    <recommendedName>
        <fullName evidence="10">Wax synthase domain-containing protein</fullName>
    </recommendedName>
</protein>
<dbReference type="InterPro" id="IPR017088">
    <property type="entry name" value="Wax_synthase_Magnoliopsida"/>
</dbReference>
<gene>
    <name evidence="11" type="ORF">L484_013644</name>
</gene>
<evidence type="ECO:0000256" key="1">
    <source>
        <dbReference type="ARBA" id="ARBA00004141"/>
    </source>
</evidence>
<keyword evidence="6" id="KW-0443">Lipid metabolism</keyword>
<dbReference type="GO" id="GO:0008374">
    <property type="term" value="F:O-acyltransferase activity"/>
    <property type="evidence" value="ECO:0007669"/>
    <property type="project" value="InterPro"/>
</dbReference>
<evidence type="ECO:0000259" key="10">
    <source>
        <dbReference type="Pfam" id="PF13813"/>
    </source>
</evidence>
<feature type="transmembrane region" description="Helical" evidence="9">
    <location>
        <begin position="261"/>
        <end position="280"/>
    </location>
</feature>
<evidence type="ECO:0000256" key="9">
    <source>
        <dbReference type="SAM" id="Phobius"/>
    </source>
</evidence>
<evidence type="ECO:0000256" key="6">
    <source>
        <dbReference type="ARBA" id="ARBA00023098"/>
    </source>
</evidence>
<dbReference type="eggNOG" id="ENOG502QW01">
    <property type="taxonomic scope" value="Eukaryota"/>
</dbReference>
<keyword evidence="7 9" id="KW-0472">Membrane</keyword>
<proteinExistence type="inferred from homology"/>
<feature type="transmembrane region" description="Helical" evidence="9">
    <location>
        <begin position="149"/>
        <end position="173"/>
    </location>
</feature>
<dbReference type="PANTHER" id="PTHR31595:SF38">
    <property type="entry name" value="MBOAT (MEMBRANE BOUND O-ACYL TRANSFERASE) FAMILY PROTEIN"/>
    <property type="match status" value="1"/>
</dbReference>
<feature type="transmembrane region" description="Helical" evidence="9">
    <location>
        <begin position="292"/>
        <end position="312"/>
    </location>
</feature>
<evidence type="ECO:0000256" key="3">
    <source>
        <dbReference type="ARBA" id="ARBA00022679"/>
    </source>
</evidence>
<evidence type="ECO:0000256" key="4">
    <source>
        <dbReference type="ARBA" id="ARBA00022692"/>
    </source>
</evidence>
<sequence>MEGEIRNFIMVWMSVVASLCYCHTIGKIIKHGPTRLLAILPVMFLFLVLPFSLTSVFLVGPTSFFVSWLATFKLLLFSFGKGPLSSYPPLSLPRFIPIACFPIKITQHHPSPDHHPKRHKSPLNYAIKLLIYSTNLLAYKKREFLHPKVFMFLFSIYTYIIFEAILALIGSLARAALGVELEPQFNEPYLSTSLQDFWGRRWNLMASNILRPTVYDPVRSFSIRWIGKMWAPLPAIVAAFFVSGMMHELIFFYLGRSKPTWDLTCFFLIHGVCLAVEVAVKKAVKGKGRLPPLVSGVLAMSFVMVTGSWLFWPAVRRCGADERGHRELLAAIEFVKNLGTTTFGFVKD</sequence>
<feature type="transmembrane region" description="Helical" evidence="9">
    <location>
        <begin position="36"/>
        <end position="59"/>
    </location>
</feature>
<keyword evidence="4 9" id="KW-0812">Transmembrane</keyword>
<organism evidence="11 12">
    <name type="scientific">Morus notabilis</name>
    <dbReference type="NCBI Taxonomy" id="981085"/>
    <lineage>
        <taxon>Eukaryota</taxon>
        <taxon>Viridiplantae</taxon>
        <taxon>Streptophyta</taxon>
        <taxon>Embryophyta</taxon>
        <taxon>Tracheophyta</taxon>
        <taxon>Spermatophyta</taxon>
        <taxon>Magnoliopsida</taxon>
        <taxon>eudicotyledons</taxon>
        <taxon>Gunneridae</taxon>
        <taxon>Pentapetalae</taxon>
        <taxon>rosids</taxon>
        <taxon>fabids</taxon>
        <taxon>Rosales</taxon>
        <taxon>Moraceae</taxon>
        <taxon>Moreae</taxon>
        <taxon>Morus</taxon>
    </lineage>
</organism>
<evidence type="ECO:0000256" key="5">
    <source>
        <dbReference type="ARBA" id="ARBA00022989"/>
    </source>
</evidence>
<dbReference type="Pfam" id="PF13813">
    <property type="entry name" value="MBOAT_2"/>
    <property type="match status" value="1"/>
</dbReference>
<accession>W9QUP2</accession>
<dbReference type="GO" id="GO:0016020">
    <property type="term" value="C:membrane"/>
    <property type="evidence" value="ECO:0007669"/>
    <property type="project" value="UniProtKB-SubCell"/>
</dbReference>
<evidence type="ECO:0000256" key="7">
    <source>
        <dbReference type="ARBA" id="ARBA00023136"/>
    </source>
</evidence>
<dbReference type="InterPro" id="IPR044851">
    <property type="entry name" value="Wax_synthase"/>
</dbReference>
<dbReference type="AlphaFoldDB" id="W9QUP2"/>
<dbReference type="KEGG" id="mnt:21396811"/>
<dbReference type="Proteomes" id="UP000030645">
    <property type="component" value="Unassembled WGS sequence"/>
</dbReference>
<dbReference type="InterPro" id="IPR032805">
    <property type="entry name" value="Wax_synthase_dom"/>
</dbReference>
<evidence type="ECO:0000256" key="2">
    <source>
        <dbReference type="ARBA" id="ARBA00007282"/>
    </source>
</evidence>
<feature type="domain" description="Wax synthase" evidence="10">
    <location>
        <begin position="182"/>
        <end position="268"/>
    </location>
</feature>
<feature type="transmembrane region" description="Helical" evidence="9">
    <location>
        <begin position="6"/>
        <end position="24"/>
    </location>
</feature>
<feature type="transmembrane region" description="Helical" evidence="9">
    <location>
        <begin position="229"/>
        <end position="254"/>
    </location>
</feature>
<comment type="subcellular location">
    <subcellularLocation>
        <location evidence="1">Membrane</location>
        <topology evidence="1">Multi-pass membrane protein</topology>
    </subcellularLocation>
</comment>
<comment type="similarity">
    <text evidence="2">Belongs to the wax synthase family.</text>
</comment>